<evidence type="ECO:0000256" key="3">
    <source>
        <dbReference type="ARBA" id="ARBA00034487"/>
    </source>
</evidence>
<dbReference type="GO" id="GO:0032259">
    <property type="term" value="P:methylation"/>
    <property type="evidence" value="ECO:0007669"/>
    <property type="project" value="UniProtKB-KW"/>
</dbReference>
<keyword evidence="10" id="KW-0489">Methyltransferase</keyword>
<evidence type="ECO:0000313" key="10">
    <source>
        <dbReference type="EMBL" id="MDF0593235.1"/>
    </source>
</evidence>
<evidence type="ECO:0000259" key="9">
    <source>
        <dbReference type="Pfam" id="PF13847"/>
    </source>
</evidence>
<comment type="catalytic activity">
    <reaction evidence="8">
        <text>arsenic triglutathione + 3 [thioredoxin]-dithiol + 3 S-adenosyl-L-methionine = trimethylarsine + 3 [thioredoxin]-disulfide + 3 glutathione + 3 S-adenosyl-L-homocysteine + 3 H(+)</text>
        <dbReference type="Rhea" id="RHEA:69432"/>
        <dbReference type="Rhea" id="RHEA-COMP:10698"/>
        <dbReference type="Rhea" id="RHEA-COMP:10700"/>
        <dbReference type="ChEBI" id="CHEBI:15378"/>
        <dbReference type="ChEBI" id="CHEBI:27130"/>
        <dbReference type="ChEBI" id="CHEBI:29950"/>
        <dbReference type="ChEBI" id="CHEBI:50058"/>
        <dbReference type="ChEBI" id="CHEBI:57856"/>
        <dbReference type="ChEBI" id="CHEBI:57925"/>
        <dbReference type="ChEBI" id="CHEBI:59789"/>
        <dbReference type="ChEBI" id="CHEBI:183640"/>
        <dbReference type="EC" id="2.1.1.137"/>
    </reaction>
</comment>
<dbReference type="PANTHER" id="PTHR43675">
    <property type="entry name" value="ARSENITE METHYLTRANSFERASE"/>
    <property type="match status" value="1"/>
</dbReference>
<dbReference type="PANTHER" id="PTHR43675:SF8">
    <property type="entry name" value="ARSENITE METHYLTRANSFERASE"/>
    <property type="match status" value="1"/>
</dbReference>
<gene>
    <name evidence="10" type="ORF">P0O24_06530</name>
</gene>
<dbReference type="GO" id="GO:0008168">
    <property type="term" value="F:methyltransferase activity"/>
    <property type="evidence" value="ECO:0007669"/>
    <property type="project" value="UniProtKB-KW"/>
</dbReference>
<evidence type="ECO:0000256" key="8">
    <source>
        <dbReference type="ARBA" id="ARBA00048428"/>
    </source>
</evidence>
<keyword evidence="2" id="KW-0949">S-adenosyl-L-methionine</keyword>
<sequence>MAELSRICPWWLAPTLDNPIRRLVHNPEKILGRLIEEGDTVLDLGCGSGTFTIAMAKMVGEDGRVIAVDLQDRMLDLLRNKAAKEGLSSRITTHQSKPDRIGVCDEVDFALAFYMVHEVADQGRFFEEVASLLKEDACLLISEPKFHVSESSFRRMKEAAEGAGLAPTDEPKIRFSRSVLLRRG</sequence>
<evidence type="ECO:0000256" key="1">
    <source>
        <dbReference type="ARBA" id="ARBA00022679"/>
    </source>
</evidence>
<dbReference type="EC" id="2.1.1.137" evidence="4"/>
<feature type="domain" description="Methyltransferase" evidence="9">
    <location>
        <begin position="36"/>
        <end position="148"/>
    </location>
</feature>
<comment type="catalytic activity">
    <reaction evidence="6">
        <text>arsenic triglutathione + [thioredoxin]-dithiol + S-adenosyl-L-methionine + 2 H2O = methylarsonous acid + [thioredoxin]-disulfide + 3 glutathione + S-adenosyl-L-homocysteine + H(+)</text>
        <dbReference type="Rhea" id="RHEA:69460"/>
        <dbReference type="Rhea" id="RHEA-COMP:10698"/>
        <dbReference type="Rhea" id="RHEA-COMP:10700"/>
        <dbReference type="ChEBI" id="CHEBI:15377"/>
        <dbReference type="ChEBI" id="CHEBI:15378"/>
        <dbReference type="ChEBI" id="CHEBI:17826"/>
        <dbReference type="ChEBI" id="CHEBI:29950"/>
        <dbReference type="ChEBI" id="CHEBI:50058"/>
        <dbReference type="ChEBI" id="CHEBI:57856"/>
        <dbReference type="ChEBI" id="CHEBI:57925"/>
        <dbReference type="ChEBI" id="CHEBI:59789"/>
        <dbReference type="ChEBI" id="CHEBI:183640"/>
        <dbReference type="EC" id="2.1.1.137"/>
    </reaction>
</comment>
<evidence type="ECO:0000256" key="7">
    <source>
        <dbReference type="ARBA" id="ARBA00047943"/>
    </source>
</evidence>
<accession>A0ABT5XEU5</accession>
<protein>
    <recommendedName>
        <fullName evidence="5">Arsenite methyltransferase</fullName>
        <ecNumber evidence="4">2.1.1.137</ecNumber>
    </recommendedName>
</protein>
<dbReference type="InterPro" id="IPR026669">
    <property type="entry name" value="Arsenite_MeTrfase-like"/>
</dbReference>
<evidence type="ECO:0000313" key="11">
    <source>
        <dbReference type="Proteomes" id="UP001215956"/>
    </source>
</evidence>
<dbReference type="Gene3D" id="3.40.50.150">
    <property type="entry name" value="Vaccinia Virus protein VP39"/>
    <property type="match status" value="1"/>
</dbReference>
<keyword evidence="1" id="KW-0808">Transferase</keyword>
<name>A0ABT5XEU5_9EURY</name>
<comment type="catalytic activity">
    <reaction evidence="7">
        <text>arsenic triglutathione + 2 [thioredoxin]-dithiol + 2 S-adenosyl-L-methionine + H2O = dimethylarsinous acid + 2 [thioredoxin]-disulfide + 3 glutathione + 2 S-adenosyl-L-homocysteine + 2 H(+)</text>
        <dbReference type="Rhea" id="RHEA:69464"/>
        <dbReference type="Rhea" id="RHEA-COMP:10698"/>
        <dbReference type="Rhea" id="RHEA-COMP:10700"/>
        <dbReference type="ChEBI" id="CHEBI:15377"/>
        <dbReference type="ChEBI" id="CHEBI:15378"/>
        <dbReference type="ChEBI" id="CHEBI:23808"/>
        <dbReference type="ChEBI" id="CHEBI:29950"/>
        <dbReference type="ChEBI" id="CHEBI:50058"/>
        <dbReference type="ChEBI" id="CHEBI:57856"/>
        <dbReference type="ChEBI" id="CHEBI:57925"/>
        <dbReference type="ChEBI" id="CHEBI:59789"/>
        <dbReference type="ChEBI" id="CHEBI:183640"/>
        <dbReference type="EC" id="2.1.1.137"/>
    </reaction>
</comment>
<organism evidence="10 11">
    <name type="scientific">Candidatus Methanocrinis alkalitolerans</name>
    <dbReference type="NCBI Taxonomy" id="3033395"/>
    <lineage>
        <taxon>Archaea</taxon>
        <taxon>Methanobacteriati</taxon>
        <taxon>Methanobacteriota</taxon>
        <taxon>Stenosarchaea group</taxon>
        <taxon>Methanomicrobia</taxon>
        <taxon>Methanotrichales</taxon>
        <taxon>Methanotrichaceae</taxon>
        <taxon>Methanocrinis</taxon>
    </lineage>
</organism>
<dbReference type="Pfam" id="PF13847">
    <property type="entry name" value="Methyltransf_31"/>
    <property type="match status" value="1"/>
</dbReference>
<evidence type="ECO:0000256" key="4">
    <source>
        <dbReference type="ARBA" id="ARBA00034521"/>
    </source>
</evidence>
<evidence type="ECO:0000256" key="2">
    <source>
        <dbReference type="ARBA" id="ARBA00022691"/>
    </source>
</evidence>
<reference evidence="10 11" key="1">
    <citation type="submission" date="2023-03" db="EMBL/GenBank/DDBJ databases">
        <title>Whole genome sequencing of Methanotrichaceae archaeon M04Ac.</title>
        <authorList>
            <person name="Khomyakova M.A."/>
            <person name="Merkel A.Y."/>
            <person name="Slobodkin A.I."/>
        </authorList>
    </citation>
    <scope>NUCLEOTIDE SEQUENCE [LARGE SCALE GENOMIC DNA]</scope>
    <source>
        <strain evidence="10 11">M04Ac</strain>
    </source>
</reference>
<evidence type="ECO:0000256" key="6">
    <source>
        <dbReference type="ARBA" id="ARBA00047941"/>
    </source>
</evidence>
<keyword evidence="11" id="KW-1185">Reference proteome</keyword>
<dbReference type="SUPFAM" id="SSF53335">
    <property type="entry name" value="S-adenosyl-L-methionine-dependent methyltransferases"/>
    <property type="match status" value="1"/>
</dbReference>
<dbReference type="InterPro" id="IPR025714">
    <property type="entry name" value="Methyltranfer_dom"/>
</dbReference>
<evidence type="ECO:0000256" key="5">
    <source>
        <dbReference type="ARBA" id="ARBA00034545"/>
    </source>
</evidence>
<dbReference type="RefSeq" id="WP_316968940.1">
    <property type="nucleotide sequence ID" value="NZ_JARFPL010000016.1"/>
</dbReference>
<comment type="caution">
    <text evidence="10">The sequence shown here is derived from an EMBL/GenBank/DDBJ whole genome shotgun (WGS) entry which is preliminary data.</text>
</comment>
<proteinExistence type="inferred from homology"/>
<comment type="similarity">
    <text evidence="3">Belongs to the methyltransferase superfamily. Arsenite methyltransferase family.</text>
</comment>
<dbReference type="CDD" id="cd02440">
    <property type="entry name" value="AdoMet_MTases"/>
    <property type="match status" value="1"/>
</dbReference>
<dbReference type="EMBL" id="JARFPL010000016">
    <property type="protein sequence ID" value="MDF0593235.1"/>
    <property type="molecule type" value="Genomic_DNA"/>
</dbReference>
<dbReference type="Proteomes" id="UP001215956">
    <property type="component" value="Unassembled WGS sequence"/>
</dbReference>
<dbReference type="InterPro" id="IPR029063">
    <property type="entry name" value="SAM-dependent_MTases_sf"/>
</dbReference>